<sequence length="204" mass="22846">MGSMPVITADTIALTEKKMDMTLDDIIKMSKKTSQKTRKQQTSNKSQHAFANKYGATNTASKVRVQQSVAARSSALRQGKLAELRSRNGTNQLAAVKEAARRAAVAPIRTTPTQWKKRRSGPLTTQISRPFSVVSSTKVNAPVKQRPQTLDSLFANMKEQRMRAQQAQTGGRQTNYAIQQRNFGGRQRNFIGYQRNFMGRQRSN</sequence>
<evidence type="ECO:0000256" key="1">
    <source>
        <dbReference type="SAM" id="MobiDB-lite"/>
    </source>
</evidence>
<dbReference type="PANTHER" id="PTHR36048:SF1">
    <property type="entry name" value="RIBOSOME MATURATION FACTOR"/>
    <property type="match status" value="1"/>
</dbReference>
<reference evidence="2" key="1">
    <citation type="submission" date="2010-04" db="EMBL/GenBank/DDBJ databases">
        <authorList>
            <person name="Reid K.E."/>
            <person name="Liao N."/>
            <person name="Chan S."/>
            <person name="Docking R."/>
            <person name="Taylor G."/>
            <person name="Moore R."/>
            <person name="Mayo M."/>
            <person name="Munro S."/>
            <person name="King J."/>
            <person name="Yanchuk A."/>
            <person name="Holt R."/>
            <person name="Jones S."/>
            <person name="Marra M."/>
            <person name="Ritland C.E."/>
            <person name="Ritland K."/>
            <person name="Bohlmann J."/>
        </authorList>
    </citation>
    <scope>NUCLEOTIDE SEQUENCE</scope>
    <source>
        <tissue evidence="2">Bud</tissue>
    </source>
</reference>
<dbReference type="Pfam" id="PF07078">
    <property type="entry name" value="FYTT"/>
    <property type="match status" value="1"/>
</dbReference>
<proteinExistence type="evidence at transcript level"/>
<accession>D5AEH4</accession>
<protein>
    <submittedName>
        <fullName evidence="2">Uncharacterized protein</fullName>
    </submittedName>
</protein>
<name>D5AEH4_PICSI</name>
<dbReference type="EMBL" id="BT124709">
    <property type="protein sequence ID" value="ADE77943.1"/>
    <property type="molecule type" value="mRNA"/>
</dbReference>
<dbReference type="AlphaFoldDB" id="D5AEH4"/>
<dbReference type="OMA" id="NRVPNWK"/>
<evidence type="ECO:0000313" key="2">
    <source>
        <dbReference type="EMBL" id="ADE77943.1"/>
    </source>
</evidence>
<feature type="region of interest" description="Disordered" evidence="1">
    <location>
        <begin position="31"/>
        <end position="58"/>
    </location>
</feature>
<dbReference type="PANTHER" id="PTHR36048">
    <property type="entry name" value="RIBOSOME MATURATION FACTOR"/>
    <property type="match status" value="1"/>
</dbReference>
<organism evidence="2">
    <name type="scientific">Picea sitchensis</name>
    <name type="common">Sitka spruce</name>
    <name type="synonym">Pinus sitchensis</name>
    <dbReference type="NCBI Taxonomy" id="3332"/>
    <lineage>
        <taxon>Eukaryota</taxon>
        <taxon>Viridiplantae</taxon>
        <taxon>Streptophyta</taxon>
        <taxon>Embryophyta</taxon>
        <taxon>Tracheophyta</taxon>
        <taxon>Spermatophyta</taxon>
        <taxon>Pinopsida</taxon>
        <taxon>Pinidae</taxon>
        <taxon>Conifers I</taxon>
        <taxon>Pinales</taxon>
        <taxon>Pinaceae</taxon>
        <taxon>Picea</taxon>
    </lineage>
</organism>